<dbReference type="InterPro" id="IPR003010">
    <property type="entry name" value="C-N_Hydrolase"/>
</dbReference>
<feature type="domain" description="CN hydrolase" evidence="2">
    <location>
        <begin position="1"/>
        <end position="233"/>
    </location>
</feature>
<proteinExistence type="inferred from homology"/>
<dbReference type="PANTHER" id="PTHR23088:SF27">
    <property type="entry name" value="DEAMINATED GLUTATHIONE AMIDASE"/>
    <property type="match status" value="1"/>
</dbReference>
<accession>A0A0V8M5G1</accession>
<comment type="caution">
    <text evidence="3">The sequence shown here is derived from an EMBL/GenBank/DDBJ whole genome shotgun (WGS) entry which is preliminary data.</text>
</comment>
<dbReference type="EMBL" id="JGYD01000001">
    <property type="protein sequence ID" value="KSV19007.1"/>
    <property type="molecule type" value="Genomic_DNA"/>
</dbReference>
<dbReference type="RefSeq" id="WP_058291971.1">
    <property type="nucleotide sequence ID" value="NZ_JAWQJB010000001.1"/>
</dbReference>
<evidence type="ECO:0000313" key="3">
    <source>
        <dbReference type="EMBL" id="KSV19007.1"/>
    </source>
</evidence>
<comment type="similarity">
    <text evidence="1">Belongs to the carbon-nitrogen hydrolase superfamily. NIT1/NIT2 family.</text>
</comment>
<dbReference type="PROSITE" id="PS50263">
    <property type="entry name" value="CN_HYDROLASE"/>
    <property type="match status" value="1"/>
</dbReference>
<dbReference type="Pfam" id="PF00795">
    <property type="entry name" value="CN_hydrolase"/>
    <property type="match status" value="1"/>
</dbReference>
<dbReference type="PANTHER" id="PTHR23088">
    <property type="entry name" value="NITRILASE-RELATED"/>
    <property type="match status" value="1"/>
</dbReference>
<dbReference type="PATRIC" id="fig|61435.5.peg.87"/>
<evidence type="ECO:0000313" key="4">
    <source>
        <dbReference type="Proteomes" id="UP000053577"/>
    </source>
</evidence>
<gene>
    <name evidence="3" type="ORF">DA01_00405</name>
</gene>
<dbReference type="Gene3D" id="3.60.110.10">
    <property type="entry name" value="Carbon-nitrogen hydrolase"/>
    <property type="match status" value="1"/>
</dbReference>
<sequence>MKIDVFQTQDKGTPADNIENARQAICRSQADFFILPEFFSIPTGDFRKDYSLEECYLQTSVPAQAMLRQASRIFGGYLIGGSVLEKADNVYYNTCYVYQNGQTVASYRKINITQEEIDLEITPGTETAVFETPFGRAGLIICADVINRETVTKVASKCDIIFLPVSGTNPDHPPVKGHPLSVKIADLFKITVVKVARINVFGGKPLFSSSAVVMPGRLVWEAGEKEELATVII</sequence>
<dbReference type="CDD" id="cd07197">
    <property type="entry name" value="nitrilase"/>
    <property type="match status" value="1"/>
</dbReference>
<dbReference type="AlphaFoldDB" id="A0A0V8M5G1"/>
<reference evidence="3 4" key="1">
    <citation type="journal article" date="2015" name="Sci. Rep.">
        <title>A comparative genomics and reductive dehalogenase gene transcription study of two chloroethene-respiring bacteria, Dehalococcoides mccartyi strains MB and 11a.</title>
        <authorList>
            <person name="Low A."/>
            <person name="Shen Z."/>
            <person name="Cheng D."/>
            <person name="Rogers M.J."/>
            <person name="Lee P.K."/>
            <person name="He J."/>
        </authorList>
    </citation>
    <scope>NUCLEOTIDE SEQUENCE [LARGE SCALE GENOMIC DNA]</scope>
    <source>
        <strain evidence="3 4">MB</strain>
    </source>
</reference>
<name>A0A0V8M5G1_9CHLR</name>
<dbReference type="Proteomes" id="UP000053577">
    <property type="component" value="Unassembled WGS sequence"/>
</dbReference>
<dbReference type="OrthoDB" id="9811121at2"/>
<dbReference type="SUPFAM" id="SSF56317">
    <property type="entry name" value="Carbon-nitrogen hydrolase"/>
    <property type="match status" value="1"/>
</dbReference>
<evidence type="ECO:0000256" key="1">
    <source>
        <dbReference type="ARBA" id="ARBA00010613"/>
    </source>
</evidence>
<protein>
    <recommendedName>
        <fullName evidence="2">CN hydrolase domain-containing protein</fullName>
    </recommendedName>
</protein>
<evidence type="ECO:0000259" key="2">
    <source>
        <dbReference type="PROSITE" id="PS50263"/>
    </source>
</evidence>
<organism evidence="3 4">
    <name type="scientific">Dehalococcoides mccartyi</name>
    <dbReference type="NCBI Taxonomy" id="61435"/>
    <lineage>
        <taxon>Bacteria</taxon>
        <taxon>Bacillati</taxon>
        <taxon>Chloroflexota</taxon>
        <taxon>Dehalococcoidia</taxon>
        <taxon>Dehalococcoidales</taxon>
        <taxon>Dehalococcoidaceae</taxon>
        <taxon>Dehalococcoides</taxon>
    </lineage>
</organism>
<dbReference type="InterPro" id="IPR036526">
    <property type="entry name" value="C-N_Hydrolase_sf"/>
</dbReference>